<evidence type="ECO:0000256" key="7">
    <source>
        <dbReference type="ARBA" id="ARBA00022833"/>
    </source>
</evidence>
<dbReference type="InterPro" id="IPR037832">
    <property type="entry name" value="PH_Vav"/>
</dbReference>
<dbReference type="PANTHER" id="PTHR45818:SF2">
    <property type="entry name" value="PROTO-ONCOGENE VAV"/>
    <property type="match status" value="1"/>
</dbReference>
<dbReference type="InterPro" id="IPR011993">
    <property type="entry name" value="PH-like_dom_sf"/>
</dbReference>
<dbReference type="SUPFAM" id="SSF47576">
    <property type="entry name" value="Calponin-homology domain, CH-domain"/>
    <property type="match status" value="1"/>
</dbReference>
<dbReference type="Pfam" id="PF00130">
    <property type="entry name" value="C1_1"/>
    <property type="match status" value="1"/>
</dbReference>
<evidence type="ECO:0000256" key="6">
    <source>
        <dbReference type="ARBA" id="ARBA00022771"/>
    </source>
</evidence>
<dbReference type="InterPro" id="IPR001331">
    <property type="entry name" value="GDS_CDC24_CS"/>
</dbReference>
<dbReference type="SUPFAM" id="SSF48065">
    <property type="entry name" value="DBL homology domain (DH-domain)"/>
    <property type="match status" value="1"/>
</dbReference>
<dbReference type="InterPro" id="IPR002219">
    <property type="entry name" value="PKC_DAG/PE"/>
</dbReference>
<dbReference type="InterPro" id="IPR001715">
    <property type="entry name" value="CH_dom"/>
</dbReference>
<evidence type="ECO:0000256" key="8">
    <source>
        <dbReference type="ARBA" id="ARBA00022999"/>
    </source>
</evidence>
<dbReference type="FunFam" id="1.20.900.10:FF:000009">
    <property type="entry name" value="Vav guanine nucleotide exchange factor 1"/>
    <property type="match status" value="1"/>
</dbReference>
<dbReference type="PRINTS" id="PR00888">
    <property type="entry name" value="SM22CALPONIN"/>
</dbReference>
<dbReference type="SMART" id="SM00109">
    <property type="entry name" value="C1"/>
    <property type="match status" value="1"/>
</dbReference>
<evidence type="ECO:0000259" key="18">
    <source>
        <dbReference type="PROSITE" id="PS50081"/>
    </source>
</evidence>
<dbReference type="FunFam" id="2.30.30.40:FF:000039">
    <property type="entry name" value="Vav guanine nucleotide exchange factor 3"/>
    <property type="match status" value="1"/>
</dbReference>
<reference evidence="19" key="2">
    <citation type="submission" date="2025-09" db="UniProtKB">
        <authorList>
            <consortium name="Ensembl"/>
        </authorList>
    </citation>
    <scope>IDENTIFICATION</scope>
</reference>
<dbReference type="InterPro" id="IPR036028">
    <property type="entry name" value="SH3-like_dom_sf"/>
</dbReference>
<feature type="domain" description="Calponin-homology (CH)" evidence="17">
    <location>
        <begin position="1"/>
        <end position="104"/>
    </location>
</feature>
<dbReference type="Gene3D" id="3.30.505.10">
    <property type="entry name" value="SH2 domain"/>
    <property type="match status" value="1"/>
</dbReference>
<dbReference type="Pfam" id="PF11971">
    <property type="entry name" value="CAMSAP_CH"/>
    <property type="match status" value="1"/>
</dbReference>
<dbReference type="SUPFAM" id="SSF50729">
    <property type="entry name" value="PH domain-like"/>
    <property type="match status" value="1"/>
</dbReference>
<keyword evidence="4" id="KW-0479">Metal-binding</keyword>
<dbReference type="PROSITE" id="PS00741">
    <property type="entry name" value="DH_1"/>
    <property type="match status" value="1"/>
</dbReference>
<dbReference type="SMART" id="SM00325">
    <property type="entry name" value="RhoGEF"/>
    <property type="match status" value="1"/>
</dbReference>
<evidence type="ECO:0000256" key="4">
    <source>
        <dbReference type="ARBA" id="ARBA00022723"/>
    </source>
</evidence>
<dbReference type="GO" id="GO:0005085">
    <property type="term" value="F:guanyl-nucleotide exchange factor activity"/>
    <property type="evidence" value="ECO:0007669"/>
    <property type="project" value="UniProtKB-KW"/>
</dbReference>
<evidence type="ECO:0000256" key="5">
    <source>
        <dbReference type="ARBA" id="ARBA00022737"/>
    </source>
</evidence>
<dbReference type="SMART" id="SM00033">
    <property type="entry name" value="CH"/>
    <property type="match status" value="1"/>
</dbReference>
<dbReference type="PROSITE" id="PS50003">
    <property type="entry name" value="PH_DOMAIN"/>
    <property type="match status" value="1"/>
</dbReference>
<evidence type="ECO:0000256" key="9">
    <source>
        <dbReference type="ARBA" id="ARBA00058256"/>
    </source>
</evidence>
<dbReference type="FunFam" id="2.30.29.30:FF:000050">
    <property type="entry name" value="Vav guanine nucleotide exchange factor 2"/>
    <property type="match status" value="1"/>
</dbReference>
<evidence type="ECO:0000259" key="14">
    <source>
        <dbReference type="PROSITE" id="PS50002"/>
    </source>
</evidence>
<dbReference type="SUPFAM" id="SSF50044">
    <property type="entry name" value="SH3-domain"/>
    <property type="match status" value="2"/>
</dbReference>
<reference evidence="19" key="1">
    <citation type="submission" date="2025-08" db="UniProtKB">
        <authorList>
            <consortium name="Ensembl"/>
        </authorList>
    </citation>
    <scope>IDENTIFICATION</scope>
</reference>
<dbReference type="GO" id="GO:0016477">
    <property type="term" value="P:cell migration"/>
    <property type="evidence" value="ECO:0007669"/>
    <property type="project" value="TreeGrafter"/>
</dbReference>
<evidence type="ECO:0000256" key="1">
    <source>
        <dbReference type="ARBA" id="ARBA00022443"/>
    </source>
</evidence>
<feature type="domain" description="DH" evidence="16">
    <location>
        <begin position="179"/>
        <end position="358"/>
    </location>
</feature>
<keyword evidence="7" id="KW-0862">Zinc</keyword>
<accession>A0A8C9QHI2</accession>
<proteinExistence type="predicted"/>
<dbReference type="AlphaFoldDB" id="A0A8C9QHI2"/>
<dbReference type="FunFam" id="3.30.60.20:FF:000015">
    <property type="entry name" value="Vav guanine nucleotide exchange factor 1"/>
    <property type="match status" value="1"/>
</dbReference>
<keyword evidence="20" id="KW-1185">Reference proteome</keyword>
<evidence type="ECO:0000259" key="15">
    <source>
        <dbReference type="PROSITE" id="PS50003"/>
    </source>
</evidence>
<dbReference type="CDD" id="cd11976">
    <property type="entry name" value="SH3_VAV1_2"/>
    <property type="match status" value="1"/>
</dbReference>
<dbReference type="Gene3D" id="2.30.29.30">
    <property type="entry name" value="Pleckstrin-homology domain (PH domain)/Phosphotyrosine-binding domain (PTB)"/>
    <property type="match status" value="1"/>
</dbReference>
<comment type="function">
    <text evidence="9">Couples tyrosine kinase signals with the activation of the Rho/Rac GTPases, thus leading to cell differentiation and/or proliferation.</text>
</comment>
<organism evidence="19 20">
    <name type="scientific">Spermophilus dauricus</name>
    <name type="common">Daurian ground squirrel</name>
    <dbReference type="NCBI Taxonomy" id="99837"/>
    <lineage>
        <taxon>Eukaryota</taxon>
        <taxon>Metazoa</taxon>
        <taxon>Chordata</taxon>
        <taxon>Craniata</taxon>
        <taxon>Vertebrata</taxon>
        <taxon>Euteleostomi</taxon>
        <taxon>Mammalia</taxon>
        <taxon>Eutheria</taxon>
        <taxon>Euarchontoglires</taxon>
        <taxon>Glires</taxon>
        <taxon>Rodentia</taxon>
        <taxon>Sciuromorpha</taxon>
        <taxon>Sciuridae</taxon>
        <taxon>Xerinae</taxon>
        <taxon>Marmotini</taxon>
        <taxon>Spermophilus</taxon>
    </lineage>
</organism>
<dbReference type="Pfam" id="PF00018">
    <property type="entry name" value="SH3_1"/>
    <property type="match status" value="2"/>
</dbReference>
<feature type="domain" description="SH3" evidence="14">
    <location>
        <begin position="577"/>
        <end position="645"/>
    </location>
</feature>
<dbReference type="InterPro" id="IPR003096">
    <property type="entry name" value="SM22_calponin"/>
</dbReference>
<dbReference type="InterPro" id="IPR036872">
    <property type="entry name" value="CH_dom_sf"/>
</dbReference>
<dbReference type="PRINTS" id="PR00452">
    <property type="entry name" value="SH3DOMAIN"/>
</dbReference>
<dbReference type="CDD" id="cd11979">
    <property type="entry name" value="SH3_VAV1_1"/>
    <property type="match status" value="1"/>
</dbReference>
<keyword evidence="3" id="KW-0344">Guanine-nucleotide releasing factor</keyword>
<dbReference type="PROSITE" id="PS00479">
    <property type="entry name" value="ZF_DAG_PE_1"/>
    <property type="match status" value="1"/>
</dbReference>
<feature type="domain" description="Phorbol-ester/DAG-type" evidence="18">
    <location>
        <begin position="500"/>
        <end position="549"/>
    </location>
</feature>
<dbReference type="PROSITE" id="PS50081">
    <property type="entry name" value="ZF_DAG_PE_2"/>
    <property type="match status" value="1"/>
</dbReference>
<dbReference type="CDD" id="cd01223">
    <property type="entry name" value="PH_Vav"/>
    <property type="match status" value="1"/>
</dbReference>
<dbReference type="SMART" id="SM00233">
    <property type="entry name" value="PH"/>
    <property type="match status" value="1"/>
</dbReference>
<dbReference type="CDD" id="cd00160">
    <property type="entry name" value="RhoGEF"/>
    <property type="match status" value="1"/>
</dbReference>
<evidence type="ECO:0000256" key="10">
    <source>
        <dbReference type="ARBA" id="ARBA00072242"/>
    </source>
</evidence>
<evidence type="ECO:0000256" key="12">
    <source>
        <dbReference type="PROSITE-ProRule" id="PRU00192"/>
    </source>
</evidence>
<feature type="domain" description="SH3" evidence="14">
    <location>
        <begin position="728"/>
        <end position="788"/>
    </location>
</feature>
<dbReference type="Pfam" id="PF00621">
    <property type="entry name" value="RhoGEF"/>
    <property type="match status" value="1"/>
</dbReference>
<feature type="domain" description="SH2" evidence="13">
    <location>
        <begin position="604"/>
        <end position="711"/>
    </location>
</feature>
<keyword evidence="8 11" id="KW-0727">SH2 domain</keyword>
<dbReference type="FunFam" id="2.30.30.40:FF:000108">
    <property type="entry name" value="Vav guanine nucleotide exchange factor 3"/>
    <property type="match status" value="1"/>
</dbReference>
<dbReference type="PANTHER" id="PTHR45818">
    <property type="entry name" value="PROTEIN VAV"/>
    <property type="match status" value="1"/>
</dbReference>
<dbReference type="Pfam" id="PF00169">
    <property type="entry name" value="PH"/>
    <property type="match status" value="1"/>
</dbReference>
<dbReference type="InterPro" id="IPR001452">
    <property type="entry name" value="SH3_domain"/>
</dbReference>
<dbReference type="Gene3D" id="3.30.60.20">
    <property type="match status" value="1"/>
</dbReference>
<evidence type="ECO:0000313" key="19">
    <source>
        <dbReference type="Ensembl" id="ENSSDAP00000022113.1"/>
    </source>
</evidence>
<dbReference type="InterPro" id="IPR000980">
    <property type="entry name" value="SH2"/>
</dbReference>
<dbReference type="GO" id="GO:0035556">
    <property type="term" value="P:intracellular signal transduction"/>
    <property type="evidence" value="ECO:0007669"/>
    <property type="project" value="InterPro"/>
</dbReference>
<dbReference type="GO" id="GO:0007166">
    <property type="term" value="P:cell surface receptor signaling pathway"/>
    <property type="evidence" value="ECO:0007669"/>
    <property type="project" value="UniProtKB-ARBA"/>
</dbReference>
<dbReference type="InterPro" id="IPR035899">
    <property type="entry name" value="DBL_dom_sf"/>
</dbReference>
<dbReference type="Gene3D" id="1.20.900.10">
    <property type="entry name" value="Dbl homology (DH) domain"/>
    <property type="match status" value="1"/>
</dbReference>
<evidence type="ECO:0000259" key="17">
    <source>
        <dbReference type="PROSITE" id="PS50021"/>
    </source>
</evidence>
<dbReference type="Proteomes" id="UP000694422">
    <property type="component" value="Unplaced"/>
</dbReference>
<dbReference type="FunFam" id="1.10.418.10:FF:000019">
    <property type="entry name" value="Vav guanine nucleotide exchange factor 2"/>
    <property type="match status" value="1"/>
</dbReference>
<evidence type="ECO:0000259" key="13">
    <source>
        <dbReference type="PROSITE" id="PS50001"/>
    </source>
</evidence>
<dbReference type="InterPro" id="IPR022613">
    <property type="entry name" value="CH_CAMSAP_2"/>
</dbReference>
<dbReference type="InterPro" id="IPR000219">
    <property type="entry name" value="DH_dom"/>
</dbReference>
<keyword evidence="6" id="KW-0863">Zinc-finger</keyword>
<dbReference type="CDD" id="cd20867">
    <property type="entry name" value="C1_VAV1"/>
    <property type="match status" value="1"/>
</dbReference>
<dbReference type="SMART" id="SM00326">
    <property type="entry name" value="SH3"/>
    <property type="match status" value="2"/>
</dbReference>
<feature type="domain" description="PH" evidence="15">
    <location>
        <begin position="387"/>
        <end position="489"/>
    </location>
</feature>
<name>A0A8C9QHI2_SPEDA</name>
<dbReference type="GO" id="GO:0008270">
    <property type="term" value="F:zinc ion binding"/>
    <property type="evidence" value="ECO:0007669"/>
    <property type="project" value="UniProtKB-KW"/>
</dbReference>
<keyword evidence="1 12" id="KW-0728">SH3 domain</keyword>
<dbReference type="GO" id="GO:0005737">
    <property type="term" value="C:cytoplasm"/>
    <property type="evidence" value="ECO:0007669"/>
    <property type="project" value="TreeGrafter"/>
</dbReference>
<dbReference type="SUPFAM" id="SSF55550">
    <property type="entry name" value="SH2 domain"/>
    <property type="match status" value="1"/>
</dbReference>
<keyword evidence="2" id="KW-0597">Phosphoprotein</keyword>
<evidence type="ECO:0000256" key="3">
    <source>
        <dbReference type="ARBA" id="ARBA00022658"/>
    </source>
</evidence>
<dbReference type="InterPro" id="IPR035729">
    <property type="entry name" value="VAV1_SH3_2"/>
</dbReference>
<dbReference type="PROSITE" id="PS50021">
    <property type="entry name" value="CH"/>
    <property type="match status" value="1"/>
</dbReference>
<dbReference type="PROSITE" id="PS50001">
    <property type="entry name" value="SH2"/>
    <property type="match status" value="1"/>
</dbReference>
<evidence type="ECO:0000259" key="16">
    <source>
        <dbReference type="PROSITE" id="PS50010"/>
    </source>
</evidence>
<dbReference type="InterPro" id="IPR001849">
    <property type="entry name" value="PH_domain"/>
</dbReference>
<evidence type="ECO:0000256" key="11">
    <source>
        <dbReference type="PROSITE-ProRule" id="PRU00191"/>
    </source>
</evidence>
<dbReference type="Ensembl" id="ENSSDAT00000025265.1">
    <property type="protein sequence ID" value="ENSSDAP00000022113.1"/>
    <property type="gene ID" value="ENSSDAG00000019914.1"/>
</dbReference>
<sequence length="791" mass="91766">VLPPSHRVTWEGAQVCELAQALRDGVLLCQLLNNLLPQAINLREVNLRPQMSQFLCLKNIRTFLSTCGEKFGLKRSELFEAFDLFDVQDFGKVICTLSALSWTPIAQNKGIMPFPTEEDSLGDEDIYSGLSDQIDDTAEEDEDLYDCVENEEAEGDEIYEDLMRSEPVPMLPKMTEYDKRCCCLREIQQTEEKYTDTLGSIQQHFMKPLQRFLMPQDMENIFVNIEDLLRVHTLFLKEMKEALATPGSPTLYQVFIKYKERFLVYGRYCSQVESASKHLDQVATAREDVQMKLEECSQRANNGRFTLRDLLMVPMQRVLKYHLLLQELVKHTQDTVEKENLRLALDAMRDLAQCVNEVKRDNETLRQITHFQLSIENLGQSLANYGRPKIDGELKIASVERRTKTDRYAFLLDKALLICKRRGDSYDLKVFVNLHSFQIRDDSSGDRENKKWSHMFLLIEDQGAQGYELFFKTRELKKKWMEQFEMAISNIYPENATANGHDFQMFSFEETTSCKACQMLLRGTFYQGYRCSRCRAPAHKECLGRVPPCGRHGPDCAGTMRKDKLHRRAQDRKRSELGLPKMEVFQEYYGLPPPPGAFGPFLRLSPGDIVELTKAEAEQNWWEGRNTATNEVGWFPCNRVKPYVHGPPQDLSVHLWYNVEVKHIKIMTSEGLYRITEKKAFRGLVELVEFYQQNSLKDCFKSLDTTLQFPYKEPERRAISKPAAGSAKYFGTAKARYDFCARDRSELSLKEGDIIKILNKRGQQGWWRGEIYGRVGWFPSNYVEEDYSEYC</sequence>
<dbReference type="GO" id="GO:0050776">
    <property type="term" value="P:regulation of immune response"/>
    <property type="evidence" value="ECO:0007669"/>
    <property type="project" value="UniProtKB-ARBA"/>
</dbReference>
<evidence type="ECO:0000313" key="20">
    <source>
        <dbReference type="Proteomes" id="UP000694422"/>
    </source>
</evidence>
<dbReference type="InterPro" id="IPR035730">
    <property type="entry name" value="VAV1_SH3_1"/>
</dbReference>
<dbReference type="PROSITE" id="PS50002">
    <property type="entry name" value="SH3"/>
    <property type="match status" value="2"/>
</dbReference>
<dbReference type="Gene3D" id="1.10.418.10">
    <property type="entry name" value="Calponin-like domain"/>
    <property type="match status" value="1"/>
</dbReference>
<keyword evidence="5" id="KW-0677">Repeat</keyword>
<dbReference type="InterPro" id="IPR036860">
    <property type="entry name" value="SH2_dom_sf"/>
</dbReference>
<protein>
    <recommendedName>
        <fullName evidence="10">Proto-oncogene vav</fullName>
    </recommendedName>
</protein>
<dbReference type="PROSITE" id="PS50010">
    <property type="entry name" value="DH_2"/>
    <property type="match status" value="1"/>
</dbReference>
<dbReference type="Gene3D" id="2.30.30.40">
    <property type="entry name" value="SH3 Domains"/>
    <property type="match status" value="2"/>
</dbReference>
<evidence type="ECO:0000256" key="2">
    <source>
        <dbReference type="ARBA" id="ARBA00022553"/>
    </source>
</evidence>